<keyword evidence="4" id="KW-1185">Reference proteome</keyword>
<name>A0AAV1S4A6_9ROSI</name>
<comment type="caution">
    <text evidence="3">The sequence shown here is derived from an EMBL/GenBank/DDBJ whole genome shotgun (WGS) entry which is preliminary data.</text>
</comment>
<gene>
    <name evidence="3" type="ORF">DCAF_LOCUS17849</name>
</gene>
<evidence type="ECO:0000313" key="3">
    <source>
        <dbReference type="EMBL" id="CAK7344572.1"/>
    </source>
</evidence>
<dbReference type="Pfam" id="PF00232">
    <property type="entry name" value="Glyco_hydro_1"/>
    <property type="match status" value="1"/>
</dbReference>
<dbReference type="GO" id="GO:0005975">
    <property type="term" value="P:carbohydrate metabolic process"/>
    <property type="evidence" value="ECO:0007669"/>
    <property type="project" value="InterPro"/>
</dbReference>
<dbReference type="SUPFAM" id="SSF51445">
    <property type="entry name" value="(Trans)glycosidases"/>
    <property type="match status" value="1"/>
</dbReference>
<protein>
    <recommendedName>
        <fullName evidence="5">Beta-glucosidase</fullName>
    </recommendedName>
</protein>
<dbReference type="EMBL" id="CAWUPB010001164">
    <property type="protein sequence ID" value="CAK7344572.1"/>
    <property type="molecule type" value="Genomic_DNA"/>
</dbReference>
<sequence length="183" mass="21000">MDAFRFSISWSRVIPHGRIRAGVNREGIEFYNKASQNGQIGITLDAGWYEPYSNSTADIDAIKRTHDFGLGWFMNPITYRDYPSSMRELVHDRLPNFTPEDSTSLKGSFDFIGLNYYNTYYAKNTNASDPEHRRYLTDSNSFITGERDGVPVGPQAGATWQYVYPEGMQNILNYINVTYQHPL</sequence>
<dbReference type="Gene3D" id="3.20.20.80">
    <property type="entry name" value="Glycosidases"/>
    <property type="match status" value="2"/>
</dbReference>
<dbReference type="Proteomes" id="UP001314170">
    <property type="component" value="Unassembled WGS sequence"/>
</dbReference>
<dbReference type="AlphaFoldDB" id="A0AAV1S4A6"/>
<evidence type="ECO:0000313" key="4">
    <source>
        <dbReference type="Proteomes" id="UP001314170"/>
    </source>
</evidence>
<evidence type="ECO:0008006" key="5">
    <source>
        <dbReference type="Google" id="ProtNLM"/>
    </source>
</evidence>
<accession>A0AAV1S4A6</accession>
<dbReference type="GO" id="GO:0008422">
    <property type="term" value="F:beta-glucosidase activity"/>
    <property type="evidence" value="ECO:0007669"/>
    <property type="project" value="TreeGrafter"/>
</dbReference>
<organism evidence="3 4">
    <name type="scientific">Dovyalis caffra</name>
    <dbReference type="NCBI Taxonomy" id="77055"/>
    <lineage>
        <taxon>Eukaryota</taxon>
        <taxon>Viridiplantae</taxon>
        <taxon>Streptophyta</taxon>
        <taxon>Embryophyta</taxon>
        <taxon>Tracheophyta</taxon>
        <taxon>Spermatophyta</taxon>
        <taxon>Magnoliopsida</taxon>
        <taxon>eudicotyledons</taxon>
        <taxon>Gunneridae</taxon>
        <taxon>Pentapetalae</taxon>
        <taxon>rosids</taxon>
        <taxon>fabids</taxon>
        <taxon>Malpighiales</taxon>
        <taxon>Salicaceae</taxon>
        <taxon>Flacourtieae</taxon>
        <taxon>Dovyalis</taxon>
    </lineage>
</organism>
<dbReference type="PANTHER" id="PTHR10353">
    <property type="entry name" value="GLYCOSYL HYDROLASE"/>
    <property type="match status" value="1"/>
</dbReference>
<proteinExistence type="inferred from homology"/>
<comment type="similarity">
    <text evidence="1 2">Belongs to the glycosyl hydrolase 1 family.</text>
</comment>
<dbReference type="InterPro" id="IPR001360">
    <property type="entry name" value="Glyco_hydro_1"/>
</dbReference>
<dbReference type="InterPro" id="IPR017853">
    <property type="entry name" value="GH"/>
</dbReference>
<dbReference type="PANTHER" id="PTHR10353:SF323">
    <property type="entry name" value="LINAMARASE"/>
    <property type="match status" value="1"/>
</dbReference>
<evidence type="ECO:0000256" key="1">
    <source>
        <dbReference type="ARBA" id="ARBA00010838"/>
    </source>
</evidence>
<reference evidence="3 4" key="1">
    <citation type="submission" date="2024-01" db="EMBL/GenBank/DDBJ databases">
        <authorList>
            <person name="Waweru B."/>
        </authorList>
    </citation>
    <scope>NUCLEOTIDE SEQUENCE [LARGE SCALE GENOMIC DNA]</scope>
</reference>
<evidence type="ECO:0000256" key="2">
    <source>
        <dbReference type="RuleBase" id="RU003690"/>
    </source>
</evidence>